<gene>
    <name evidence="2" type="ORF">FGG08_004517</name>
</gene>
<keyword evidence="3" id="KW-1185">Reference proteome</keyword>
<dbReference type="AlphaFoldDB" id="A0A9P8I085"/>
<evidence type="ECO:0000313" key="2">
    <source>
        <dbReference type="EMBL" id="KAH0538926.1"/>
    </source>
</evidence>
<feature type="compositionally biased region" description="Polar residues" evidence="1">
    <location>
        <begin position="133"/>
        <end position="155"/>
    </location>
</feature>
<evidence type="ECO:0000256" key="1">
    <source>
        <dbReference type="SAM" id="MobiDB-lite"/>
    </source>
</evidence>
<evidence type="ECO:0000313" key="3">
    <source>
        <dbReference type="Proteomes" id="UP000698800"/>
    </source>
</evidence>
<dbReference type="Proteomes" id="UP000698800">
    <property type="component" value="Unassembled WGS sequence"/>
</dbReference>
<accession>A0A9P8I085</accession>
<protein>
    <submittedName>
        <fullName evidence="2">Uncharacterized protein</fullName>
    </submittedName>
</protein>
<sequence length="278" mass="29240">MATFPPVLRGGEGGCDVGPDAGVDVVGAVDMPDVGPAGESGMRVLIEFEELDEQQYSSLPQGTILVAAAAVDCQPIYEGRGRGVNMQSRQNLGHSEDLHDLSVQVPRVYRFAPGRYPRQSLFDHEDGPESAASIGSNSAKNANNITSDTSHNQGPTLYGRGALGGSGIFGIDVGGEEGSGPGNAIYTRNLEGDGHVARRIFGNIPLHVGGDGVAKPPYLLERALPAPNSRSLSAPNYLLQRSHSQWVWAAASEQPRAYGPGVARVPSKKAYRGLKAEG</sequence>
<comment type="caution">
    <text evidence="2">The sequence shown here is derived from an EMBL/GenBank/DDBJ whole genome shotgun (WGS) entry which is preliminary data.</text>
</comment>
<dbReference type="EMBL" id="JAGHQL010000092">
    <property type="protein sequence ID" value="KAH0538926.1"/>
    <property type="molecule type" value="Genomic_DNA"/>
</dbReference>
<proteinExistence type="predicted"/>
<reference evidence="2" key="1">
    <citation type="submission" date="2021-03" db="EMBL/GenBank/DDBJ databases">
        <title>Comparative genomics and phylogenomic investigation of the class Geoglossomycetes provide insights into ecological specialization and systematics.</title>
        <authorList>
            <person name="Melie T."/>
            <person name="Pirro S."/>
            <person name="Miller A.N."/>
            <person name="Quandt A."/>
        </authorList>
    </citation>
    <scope>NUCLEOTIDE SEQUENCE</scope>
    <source>
        <strain evidence="2">GBOQ0MN5Z8</strain>
    </source>
</reference>
<name>A0A9P8I085_9PEZI</name>
<feature type="region of interest" description="Disordered" evidence="1">
    <location>
        <begin position="121"/>
        <end position="158"/>
    </location>
</feature>
<organism evidence="2 3">
    <name type="scientific">Glutinoglossum americanum</name>
    <dbReference type="NCBI Taxonomy" id="1670608"/>
    <lineage>
        <taxon>Eukaryota</taxon>
        <taxon>Fungi</taxon>
        <taxon>Dikarya</taxon>
        <taxon>Ascomycota</taxon>
        <taxon>Pezizomycotina</taxon>
        <taxon>Geoglossomycetes</taxon>
        <taxon>Geoglossales</taxon>
        <taxon>Geoglossaceae</taxon>
        <taxon>Glutinoglossum</taxon>
    </lineage>
</organism>